<dbReference type="Pfam" id="PF03743">
    <property type="entry name" value="TrbI"/>
    <property type="match status" value="1"/>
</dbReference>
<dbReference type="AlphaFoldDB" id="A0A951PBD0"/>
<keyword evidence="2" id="KW-1133">Transmembrane helix</keyword>
<feature type="compositionally biased region" description="Polar residues" evidence="1">
    <location>
        <begin position="68"/>
        <end position="86"/>
    </location>
</feature>
<keyword evidence="2" id="KW-0812">Transmembrane</keyword>
<name>A0A951PBD0_9CYAN</name>
<dbReference type="Proteomes" id="UP000707356">
    <property type="component" value="Unassembled WGS sequence"/>
</dbReference>
<feature type="compositionally biased region" description="Low complexity" evidence="1">
    <location>
        <begin position="130"/>
        <end position="147"/>
    </location>
</feature>
<sequence length="520" mass="56073">MTTEDLRRLTQAPSHQPLLTEAEFSVEAARSHRPRWTQPLPKFALVGTILFPIFGLVCWFVLGGGDQHQQAGTSAQDGSVAQSQTPTDRDLARLREENARLKAGMALNDQAEIEQRMRQARAQTKTPKVAPTAKPTAQARPAPARATSVAQPRPQTYAPQPFRNQPAPVRRPTSTPAPSRARSVDPMQQWQQLAQLGSYGSIQPERIASMEFSSSRQRLGGQRLDGQRIAQAVLSVPTAQIAPTSAVQSISDRLKTAPPRRISELQDQMPKPASVEPDASESTVPLPEVQATVPILQEAEATILESDSNPQSLIAGTSSPAVLVTPIVVNGSGSSDQFAAVLAEPLTGSRGRVAFPAGTQFLFQVERLSRTGQVHLTATTATWEVNGAQQELVLPAGAVQIRGEAGEPLLAEHYQDRGDEIAGMDAGQFALGAIGRAAELYTRSDTRVQTRGSSTIITEDNPAPNILAGLIEGGTDAILETIQERNQRAVERLEELPNARFIKAGTPVQIFVNQSMFMPM</sequence>
<evidence type="ECO:0000313" key="3">
    <source>
        <dbReference type="EMBL" id="MBW4466328.1"/>
    </source>
</evidence>
<keyword evidence="2" id="KW-0472">Membrane</keyword>
<protein>
    <submittedName>
        <fullName evidence="3">TrbI/VirB10 family protein</fullName>
    </submittedName>
</protein>
<accession>A0A951PBD0</accession>
<gene>
    <name evidence="3" type="ORF">KME07_12960</name>
</gene>
<feature type="region of interest" description="Disordered" evidence="1">
    <location>
        <begin position="114"/>
        <end position="186"/>
    </location>
</feature>
<feature type="region of interest" description="Disordered" evidence="1">
    <location>
        <begin position="266"/>
        <end position="285"/>
    </location>
</feature>
<evidence type="ECO:0000256" key="1">
    <source>
        <dbReference type="SAM" id="MobiDB-lite"/>
    </source>
</evidence>
<dbReference type="InterPro" id="IPR005498">
    <property type="entry name" value="T4SS_VirB10/TraB/TrbI"/>
</dbReference>
<reference evidence="3" key="2">
    <citation type="journal article" date="2022" name="Microbiol. Resour. Announc.">
        <title>Metagenome Sequencing to Explore Phylogenomics of Terrestrial Cyanobacteria.</title>
        <authorList>
            <person name="Ward R.D."/>
            <person name="Stajich J.E."/>
            <person name="Johansen J.R."/>
            <person name="Huntemann M."/>
            <person name="Clum A."/>
            <person name="Foster B."/>
            <person name="Foster B."/>
            <person name="Roux S."/>
            <person name="Palaniappan K."/>
            <person name="Varghese N."/>
            <person name="Mukherjee S."/>
            <person name="Reddy T.B.K."/>
            <person name="Daum C."/>
            <person name="Copeland A."/>
            <person name="Chen I.A."/>
            <person name="Ivanova N.N."/>
            <person name="Kyrpides N.C."/>
            <person name="Shapiro N."/>
            <person name="Eloe-Fadrosh E.A."/>
            <person name="Pietrasiak N."/>
        </authorList>
    </citation>
    <scope>NUCLEOTIDE SEQUENCE</scope>
    <source>
        <strain evidence="3">GSE-TBD4-15B</strain>
    </source>
</reference>
<feature type="region of interest" description="Disordered" evidence="1">
    <location>
        <begin position="68"/>
        <end position="90"/>
    </location>
</feature>
<reference evidence="3" key="1">
    <citation type="submission" date="2021-05" db="EMBL/GenBank/DDBJ databases">
        <authorList>
            <person name="Pietrasiak N."/>
            <person name="Ward R."/>
            <person name="Stajich J.E."/>
            <person name="Kurbessoian T."/>
        </authorList>
    </citation>
    <scope>NUCLEOTIDE SEQUENCE</scope>
    <source>
        <strain evidence="3">GSE-TBD4-15B</strain>
    </source>
</reference>
<organism evidence="3 4">
    <name type="scientific">Pegethrix bostrychoides GSE-TBD4-15B</name>
    <dbReference type="NCBI Taxonomy" id="2839662"/>
    <lineage>
        <taxon>Bacteria</taxon>
        <taxon>Bacillati</taxon>
        <taxon>Cyanobacteriota</taxon>
        <taxon>Cyanophyceae</taxon>
        <taxon>Oculatellales</taxon>
        <taxon>Oculatellaceae</taxon>
        <taxon>Pegethrix</taxon>
    </lineage>
</organism>
<comment type="caution">
    <text evidence="3">The sequence shown here is derived from an EMBL/GenBank/DDBJ whole genome shotgun (WGS) entry which is preliminary data.</text>
</comment>
<evidence type="ECO:0000313" key="4">
    <source>
        <dbReference type="Proteomes" id="UP000707356"/>
    </source>
</evidence>
<proteinExistence type="predicted"/>
<dbReference type="EMBL" id="JAHHHV010000067">
    <property type="protein sequence ID" value="MBW4466328.1"/>
    <property type="molecule type" value="Genomic_DNA"/>
</dbReference>
<feature type="transmembrane region" description="Helical" evidence="2">
    <location>
        <begin position="43"/>
        <end position="62"/>
    </location>
</feature>
<feature type="compositionally biased region" description="Polar residues" evidence="1">
    <location>
        <begin position="148"/>
        <end position="158"/>
    </location>
</feature>
<evidence type="ECO:0000256" key="2">
    <source>
        <dbReference type="SAM" id="Phobius"/>
    </source>
</evidence>